<comment type="caution">
    <text evidence="3">The sequence shown here is derived from an EMBL/GenBank/DDBJ whole genome shotgun (WGS) entry which is preliminary data.</text>
</comment>
<evidence type="ECO:0000256" key="1">
    <source>
        <dbReference type="SAM" id="MobiDB-lite"/>
    </source>
</evidence>
<dbReference type="Proteomes" id="UP001370490">
    <property type="component" value="Unassembled WGS sequence"/>
</dbReference>
<keyword evidence="4" id="KW-1185">Reference proteome</keyword>
<dbReference type="AlphaFoldDB" id="A0AAN8VW27"/>
<evidence type="ECO:0000256" key="2">
    <source>
        <dbReference type="SAM" id="Phobius"/>
    </source>
</evidence>
<evidence type="ECO:0000313" key="4">
    <source>
        <dbReference type="Proteomes" id="UP001370490"/>
    </source>
</evidence>
<name>A0AAN8VW27_9MAGN</name>
<sequence length="68" mass="7653">MSGGVGPTYNDITLPKEDEQKPQPQFSNPKRKRRFLTFRQLNALAVMIVFAASGMDQLGKFYGFTVNV</sequence>
<keyword evidence="2" id="KW-0812">Transmembrane</keyword>
<protein>
    <submittedName>
        <fullName evidence="3">Uncharacterized protein</fullName>
    </submittedName>
</protein>
<evidence type="ECO:0000313" key="3">
    <source>
        <dbReference type="EMBL" id="KAK6936832.1"/>
    </source>
</evidence>
<accession>A0AAN8VW27</accession>
<organism evidence="3 4">
    <name type="scientific">Dillenia turbinata</name>
    <dbReference type="NCBI Taxonomy" id="194707"/>
    <lineage>
        <taxon>Eukaryota</taxon>
        <taxon>Viridiplantae</taxon>
        <taxon>Streptophyta</taxon>
        <taxon>Embryophyta</taxon>
        <taxon>Tracheophyta</taxon>
        <taxon>Spermatophyta</taxon>
        <taxon>Magnoliopsida</taxon>
        <taxon>eudicotyledons</taxon>
        <taxon>Gunneridae</taxon>
        <taxon>Pentapetalae</taxon>
        <taxon>Dilleniales</taxon>
        <taxon>Dilleniaceae</taxon>
        <taxon>Dillenia</taxon>
    </lineage>
</organism>
<keyword evidence="2" id="KW-1133">Transmembrane helix</keyword>
<gene>
    <name evidence="3" type="ORF">RJ641_033862</name>
</gene>
<dbReference type="EMBL" id="JBAMMX010000007">
    <property type="protein sequence ID" value="KAK6936832.1"/>
    <property type="molecule type" value="Genomic_DNA"/>
</dbReference>
<reference evidence="3 4" key="1">
    <citation type="submission" date="2023-12" db="EMBL/GenBank/DDBJ databases">
        <title>A high-quality genome assembly for Dillenia turbinata (Dilleniales).</title>
        <authorList>
            <person name="Chanderbali A."/>
        </authorList>
    </citation>
    <scope>NUCLEOTIDE SEQUENCE [LARGE SCALE GENOMIC DNA]</scope>
    <source>
        <strain evidence="3">LSX21</strain>
        <tissue evidence="3">Leaf</tissue>
    </source>
</reference>
<feature type="region of interest" description="Disordered" evidence="1">
    <location>
        <begin position="1"/>
        <end position="31"/>
    </location>
</feature>
<proteinExistence type="predicted"/>
<keyword evidence="2" id="KW-0472">Membrane</keyword>
<feature type="transmembrane region" description="Helical" evidence="2">
    <location>
        <begin position="36"/>
        <end position="55"/>
    </location>
</feature>